<keyword evidence="2" id="KW-0294">Fucose metabolism</keyword>
<keyword evidence="5" id="KW-0812">Transmembrane</keyword>
<proteinExistence type="predicted"/>
<evidence type="ECO:0000256" key="5">
    <source>
        <dbReference type="SAM" id="Phobius"/>
    </source>
</evidence>
<evidence type="ECO:0000256" key="4">
    <source>
        <dbReference type="SAM" id="MobiDB-lite"/>
    </source>
</evidence>
<dbReference type="AlphaFoldDB" id="A0A1E1KTE9"/>
<keyword evidence="7" id="KW-1185">Reference proteome</keyword>
<evidence type="ECO:0000313" key="6">
    <source>
        <dbReference type="EMBL" id="CZT01337.1"/>
    </source>
</evidence>
<evidence type="ECO:0000256" key="3">
    <source>
        <dbReference type="ARBA" id="ARBA00023277"/>
    </source>
</evidence>
<reference evidence="7" key="1">
    <citation type="submission" date="2016-03" db="EMBL/GenBank/DDBJ databases">
        <authorList>
            <person name="Ploux O."/>
        </authorList>
    </citation>
    <scope>NUCLEOTIDE SEQUENCE [LARGE SCALE GENOMIC DNA]</scope>
    <source>
        <strain evidence="7">UK7</strain>
    </source>
</reference>
<keyword evidence="5" id="KW-1133">Transmembrane helix</keyword>
<keyword evidence="5" id="KW-0472">Membrane</keyword>
<evidence type="ECO:0008006" key="8">
    <source>
        <dbReference type="Google" id="ProtNLM"/>
    </source>
</evidence>
<dbReference type="Pfam" id="PF10250">
    <property type="entry name" value="O-FucT"/>
    <property type="match status" value="1"/>
</dbReference>
<dbReference type="GO" id="GO:0016740">
    <property type="term" value="F:transferase activity"/>
    <property type="evidence" value="ECO:0007669"/>
    <property type="project" value="UniProtKB-KW"/>
</dbReference>
<dbReference type="GO" id="GO:0006004">
    <property type="term" value="P:fucose metabolic process"/>
    <property type="evidence" value="ECO:0007669"/>
    <property type="project" value="UniProtKB-KW"/>
</dbReference>
<keyword evidence="3" id="KW-0119">Carbohydrate metabolism</keyword>
<dbReference type="InParanoid" id="A0A1E1KTE9"/>
<feature type="region of interest" description="Disordered" evidence="4">
    <location>
        <begin position="48"/>
        <end position="79"/>
    </location>
</feature>
<evidence type="ECO:0000313" key="7">
    <source>
        <dbReference type="Proteomes" id="UP000178129"/>
    </source>
</evidence>
<dbReference type="EMBL" id="FJUW01000022">
    <property type="protein sequence ID" value="CZT01337.1"/>
    <property type="molecule type" value="Genomic_DNA"/>
</dbReference>
<comment type="caution">
    <text evidence="6">The sequence shown here is derived from an EMBL/GenBank/DDBJ whole genome shotgun (WGS) entry which is preliminary data.</text>
</comment>
<name>A0A1E1KTE9_9HELO</name>
<feature type="transmembrane region" description="Helical" evidence="5">
    <location>
        <begin position="12"/>
        <end position="33"/>
    </location>
</feature>
<dbReference type="Proteomes" id="UP000178129">
    <property type="component" value="Unassembled WGS sequence"/>
</dbReference>
<protein>
    <recommendedName>
        <fullName evidence="8">Alternative oxidase</fullName>
    </recommendedName>
</protein>
<gene>
    <name evidence="6" type="ORF">RCO7_02033</name>
</gene>
<evidence type="ECO:0000256" key="1">
    <source>
        <dbReference type="ARBA" id="ARBA00022679"/>
    </source>
</evidence>
<keyword evidence="1" id="KW-0808">Transferase</keyword>
<accession>A0A1E1KTE9</accession>
<sequence>MINGVVRIKWWRYKYAVLAALVVNVILVNHFFFKSSFADFVQPRPAPGSKSTLGQAPAPASAPNGAVPQKTSAAKPGEPTYTYDPSLQEVIALDKVPPSTPRKLSLNDYDFDGPYIGWPLARTCNETKWQPGLVFICDNNSGGIGNIRNFILTCIRYGIEAGAAGLVMPRIQRRSDSDLGNLFTSGFQPFTYFFDENHFTDSMGKFCPQMKIYNDTDHFPNSQNKKEAKEFYPKDLNLDSDGCDARGVNRHLDLFRTKFDEWAVKYENQPSVDRPVTELAAHTITEMAKFAGQAGDVKKSPPKYLGVHLRTESDALGFWPDFKTQSEGYMKEAEVHKLKHAYIASGNATEGHKFGEIAAKQLGPASPRGLPGSVQEHQIHWLLILEFRDEHRDKKTSNDGWHFLPCLEEPQGFIQ</sequence>
<organism evidence="6 7">
    <name type="scientific">Rhynchosporium graminicola</name>
    <dbReference type="NCBI Taxonomy" id="2792576"/>
    <lineage>
        <taxon>Eukaryota</taxon>
        <taxon>Fungi</taxon>
        <taxon>Dikarya</taxon>
        <taxon>Ascomycota</taxon>
        <taxon>Pezizomycotina</taxon>
        <taxon>Leotiomycetes</taxon>
        <taxon>Helotiales</taxon>
        <taxon>Ploettnerulaceae</taxon>
        <taxon>Rhynchosporium</taxon>
    </lineage>
</organism>
<evidence type="ECO:0000256" key="2">
    <source>
        <dbReference type="ARBA" id="ARBA00023253"/>
    </source>
</evidence>
<dbReference type="InterPro" id="IPR019378">
    <property type="entry name" value="GDP-Fuc_O-FucTrfase"/>
</dbReference>